<dbReference type="Pfam" id="PF21819">
    <property type="entry name" value="DUF6885"/>
    <property type="match status" value="1"/>
</dbReference>
<dbReference type="Proteomes" id="UP001595925">
    <property type="component" value="Unassembled WGS sequence"/>
</dbReference>
<evidence type="ECO:0000313" key="2">
    <source>
        <dbReference type="Proteomes" id="UP001595925"/>
    </source>
</evidence>
<organism evidence="1 2">
    <name type="scientific">Saliphagus infecundisoli</name>
    <dbReference type="NCBI Taxonomy" id="1849069"/>
    <lineage>
        <taxon>Archaea</taxon>
        <taxon>Methanobacteriati</taxon>
        <taxon>Methanobacteriota</taxon>
        <taxon>Stenosarchaea group</taxon>
        <taxon>Halobacteria</taxon>
        <taxon>Halobacteriales</taxon>
        <taxon>Natrialbaceae</taxon>
        <taxon>Saliphagus</taxon>
    </lineage>
</organism>
<dbReference type="InterPro" id="IPR049252">
    <property type="entry name" value="DUF6885"/>
</dbReference>
<dbReference type="EMBL" id="JBHSJG010000010">
    <property type="protein sequence ID" value="MFC4986826.1"/>
    <property type="molecule type" value="Genomic_DNA"/>
</dbReference>
<evidence type="ECO:0000313" key="1">
    <source>
        <dbReference type="EMBL" id="MFC4986826.1"/>
    </source>
</evidence>
<accession>A0ABD5QAN1</accession>
<reference evidence="1 2" key="1">
    <citation type="journal article" date="2019" name="Int. J. Syst. Evol. Microbiol.">
        <title>The Global Catalogue of Microorganisms (GCM) 10K type strain sequencing project: providing services to taxonomists for standard genome sequencing and annotation.</title>
        <authorList>
            <consortium name="The Broad Institute Genomics Platform"/>
            <consortium name="The Broad Institute Genome Sequencing Center for Infectious Disease"/>
            <person name="Wu L."/>
            <person name="Ma J."/>
        </authorList>
    </citation>
    <scope>NUCLEOTIDE SEQUENCE [LARGE SCALE GENOMIC DNA]</scope>
    <source>
        <strain evidence="1 2">CGMCC 1.15824</strain>
    </source>
</reference>
<proteinExistence type="predicted"/>
<dbReference type="AlphaFoldDB" id="A0ABD5QAN1"/>
<keyword evidence="2" id="KW-1185">Reference proteome</keyword>
<protein>
    <submittedName>
        <fullName evidence="1">DUF6885 family protein</fullName>
    </submittedName>
</protein>
<dbReference type="RefSeq" id="WP_224829659.1">
    <property type="nucleotide sequence ID" value="NZ_JAIVEF010000024.1"/>
</dbReference>
<name>A0ABD5QAN1_9EURY</name>
<comment type="caution">
    <text evidence="1">The sequence shown here is derived from an EMBL/GenBank/DDBJ whole genome shotgun (WGS) entry which is preliminary data.</text>
</comment>
<gene>
    <name evidence="1" type="ORF">ACFPFO_03370</name>
</gene>
<sequence>MSTTPPLFDALDLDVAVLPGFPDVHEAYRLLRDQKDMVCGAYTLTYLLQAFGVHDDDGKPVTVDHVADVAGTALEPHNADRQSLVERRIEEGELPAERAGTWSMHDYFDGDFTVVEDEGGTSPEGLVTACETVSNGRVEAIPVPAVHNGATQLDEARFDALLGAISTDDLPGQPILNYNLKHTLAPAGLLGHKYNLVSLLTQWDDPSYFRTMDWDVGHFTTVAARVTRSENDERYFVIRDSYKTFGWDGYHLQPESYIRQGLERADDHRDGGLLLVSPTDSADTVRTWLSDHNLESGLWDNGSAYTGETDD</sequence>